<evidence type="ECO:0000313" key="2">
    <source>
        <dbReference type="Proteomes" id="UP000646365"/>
    </source>
</evidence>
<gene>
    <name evidence="1" type="ORF">GCM10011611_40140</name>
</gene>
<reference evidence="1" key="1">
    <citation type="journal article" date="2014" name="Int. J. Syst. Evol. Microbiol.">
        <title>Complete genome sequence of Corynebacterium casei LMG S-19264T (=DSM 44701T), isolated from a smear-ripened cheese.</title>
        <authorList>
            <consortium name="US DOE Joint Genome Institute (JGI-PGF)"/>
            <person name="Walter F."/>
            <person name="Albersmeier A."/>
            <person name="Kalinowski J."/>
            <person name="Ruckert C."/>
        </authorList>
    </citation>
    <scope>NUCLEOTIDE SEQUENCE</scope>
    <source>
        <strain evidence="1">CGMCC 1.15725</strain>
    </source>
</reference>
<organism evidence="1 2">
    <name type="scientific">Aliidongia dinghuensis</name>
    <dbReference type="NCBI Taxonomy" id="1867774"/>
    <lineage>
        <taxon>Bacteria</taxon>
        <taxon>Pseudomonadati</taxon>
        <taxon>Pseudomonadota</taxon>
        <taxon>Alphaproteobacteria</taxon>
        <taxon>Rhodospirillales</taxon>
        <taxon>Dongiaceae</taxon>
        <taxon>Aliidongia</taxon>
    </lineage>
</organism>
<accession>A0A8J2YW33</accession>
<reference evidence="1" key="2">
    <citation type="submission" date="2020-09" db="EMBL/GenBank/DDBJ databases">
        <authorList>
            <person name="Sun Q."/>
            <person name="Zhou Y."/>
        </authorList>
    </citation>
    <scope>NUCLEOTIDE SEQUENCE</scope>
    <source>
        <strain evidence="1">CGMCC 1.15725</strain>
    </source>
</reference>
<sequence length="70" mass="7258">MRFCAASRPPSALDEALASESTIVVAPKFSVPFRSPRHPELPSYAWGAVLGGENPLAGSAAVPVRLVAPS</sequence>
<dbReference type="Proteomes" id="UP000646365">
    <property type="component" value="Unassembled WGS sequence"/>
</dbReference>
<protein>
    <submittedName>
        <fullName evidence="1">Uncharacterized protein</fullName>
    </submittedName>
</protein>
<evidence type="ECO:0000313" key="1">
    <source>
        <dbReference type="EMBL" id="GGF30038.1"/>
    </source>
</evidence>
<comment type="caution">
    <text evidence="1">The sequence shown here is derived from an EMBL/GenBank/DDBJ whole genome shotgun (WGS) entry which is preliminary data.</text>
</comment>
<proteinExistence type="predicted"/>
<dbReference type="AlphaFoldDB" id="A0A8J2YW33"/>
<keyword evidence="2" id="KW-1185">Reference proteome</keyword>
<dbReference type="EMBL" id="BMJQ01000010">
    <property type="protein sequence ID" value="GGF30038.1"/>
    <property type="molecule type" value="Genomic_DNA"/>
</dbReference>
<name>A0A8J2YW33_9PROT</name>